<feature type="transmembrane region" description="Helical" evidence="1">
    <location>
        <begin position="20"/>
        <end position="38"/>
    </location>
</feature>
<protein>
    <submittedName>
        <fullName evidence="2">Uncharacterized protein</fullName>
    </submittedName>
</protein>
<dbReference type="AlphaFoldDB" id="A0A517X1C8"/>
<organism evidence="2 3">
    <name type="scientific">Gimesia aquarii</name>
    <dbReference type="NCBI Taxonomy" id="2527964"/>
    <lineage>
        <taxon>Bacteria</taxon>
        <taxon>Pseudomonadati</taxon>
        <taxon>Planctomycetota</taxon>
        <taxon>Planctomycetia</taxon>
        <taxon>Planctomycetales</taxon>
        <taxon>Planctomycetaceae</taxon>
        <taxon>Gimesia</taxon>
    </lineage>
</organism>
<accession>A0A517X1C8</accession>
<keyword evidence="1" id="KW-0812">Transmembrane</keyword>
<reference evidence="2 3" key="1">
    <citation type="submission" date="2019-03" db="EMBL/GenBank/DDBJ databases">
        <title>Deep-cultivation of Planctomycetes and their phenomic and genomic characterization uncovers novel biology.</title>
        <authorList>
            <person name="Wiegand S."/>
            <person name="Jogler M."/>
            <person name="Boedeker C."/>
            <person name="Pinto D."/>
            <person name="Vollmers J."/>
            <person name="Rivas-Marin E."/>
            <person name="Kohn T."/>
            <person name="Peeters S.H."/>
            <person name="Heuer A."/>
            <person name="Rast P."/>
            <person name="Oberbeckmann S."/>
            <person name="Bunk B."/>
            <person name="Jeske O."/>
            <person name="Meyerdierks A."/>
            <person name="Storesund J.E."/>
            <person name="Kallscheuer N."/>
            <person name="Luecker S."/>
            <person name="Lage O.M."/>
            <person name="Pohl T."/>
            <person name="Merkel B.J."/>
            <person name="Hornburger P."/>
            <person name="Mueller R.-W."/>
            <person name="Bruemmer F."/>
            <person name="Labrenz M."/>
            <person name="Spormann A.M."/>
            <person name="Op den Camp H."/>
            <person name="Overmann J."/>
            <person name="Amann R."/>
            <person name="Jetten M.S.M."/>
            <person name="Mascher T."/>
            <person name="Medema M.H."/>
            <person name="Devos D.P."/>
            <person name="Kaster A.-K."/>
            <person name="Ovreas L."/>
            <person name="Rohde M."/>
            <person name="Galperin M.Y."/>
            <person name="Jogler C."/>
        </authorList>
    </citation>
    <scope>NUCLEOTIDE SEQUENCE [LARGE SCALE GENOMIC DNA]</scope>
    <source>
        <strain evidence="2 3">V202</strain>
    </source>
</reference>
<sequence length="39" mass="4187">MHDLDNSGERVTKGGGDCGCAKFLLAFGGFILLIVEVFR</sequence>
<dbReference type="EMBL" id="CP037422">
    <property type="protein sequence ID" value="QDU11300.1"/>
    <property type="molecule type" value="Genomic_DNA"/>
</dbReference>
<gene>
    <name evidence="2" type="ORF">V202x_47190</name>
</gene>
<keyword evidence="3" id="KW-1185">Reference proteome</keyword>
<name>A0A517X1C8_9PLAN</name>
<keyword evidence="1" id="KW-0472">Membrane</keyword>
<dbReference type="Proteomes" id="UP000318384">
    <property type="component" value="Chromosome"/>
</dbReference>
<evidence type="ECO:0000313" key="2">
    <source>
        <dbReference type="EMBL" id="QDU11300.1"/>
    </source>
</evidence>
<keyword evidence="1" id="KW-1133">Transmembrane helix</keyword>
<evidence type="ECO:0000256" key="1">
    <source>
        <dbReference type="SAM" id="Phobius"/>
    </source>
</evidence>
<evidence type="ECO:0000313" key="3">
    <source>
        <dbReference type="Proteomes" id="UP000318384"/>
    </source>
</evidence>
<proteinExistence type="predicted"/>